<gene>
    <name evidence="1" type="ORF">NCTC13098_05176</name>
</gene>
<organism evidence="1 2">
    <name type="scientific">Raoultella terrigena</name>
    <name type="common">Klebsiella terrigena</name>
    <dbReference type="NCBI Taxonomy" id="577"/>
    <lineage>
        <taxon>Bacteria</taxon>
        <taxon>Pseudomonadati</taxon>
        <taxon>Pseudomonadota</taxon>
        <taxon>Gammaproteobacteria</taxon>
        <taxon>Enterobacterales</taxon>
        <taxon>Enterobacteriaceae</taxon>
        <taxon>Klebsiella/Raoultella group</taxon>
        <taxon>Raoultella</taxon>
    </lineage>
</organism>
<sequence>MQEAVTPPATEQRAGSFPLLSVLERELAKGLQRLLAHVMLHPFGIATGDLRADADHQQEVFHNLMPFAALVRQLLAFRG</sequence>
<protein>
    <submittedName>
        <fullName evidence="1">Uncharacterized protein</fullName>
    </submittedName>
</protein>
<name>A0A3P8J345_RAOTE</name>
<dbReference type="KEGG" id="rtg:NCTC13098_05176"/>
<dbReference type="AlphaFoldDB" id="A0A3P8J345"/>
<proteinExistence type="predicted"/>
<evidence type="ECO:0000313" key="2">
    <source>
        <dbReference type="Proteomes" id="UP000274346"/>
    </source>
</evidence>
<dbReference type="Proteomes" id="UP000274346">
    <property type="component" value="Chromosome"/>
</dbReference>
<evidence type="ECO:0000313" key="1">
    <source>
        <dbReference type="EMBL" id="VDR28789.1"/>
    </source>
</evidence>
<dbReference type="EMBL" id="LR131271">
    <property type="protein sequence ID" value="VDR28789.1"/>
    <property type="molecule type" value="Genomic_DNA"/>
</dbReference>
<accession>A0A3P8J345</accession>
<reference evidence="1 2" key="1">
    <citation type="submission" date="2018-12" db="EMBL/GenBank/DDBJ databases">
        <authorList>
            <consortium name="Pathogen Informatics"/>
        </authorList>
    </citation>
    <scope>NUCLEOTIDE SEQUENCE [LARGE SCALE GENOMIC DNA]</scope>
    <source>
        <strain evidence="1 2">NCTC13098</strain>
    </source>
</reference>